<dbReference type="Proteomes" id="UP000176244">
    <property type="component" value="Unassembled WGS sequence"/>
</dbReference>
<comment type="caution">
    <text evidence="1">The sequence shown here is derived from an EMBL/GenBank/DDBJ whole genome shotgun (WGS) entry which is preliminary data.</text>
</comment>
<dbReference type="EMBL" id="LKEU01000014">
    <property type="protein sequence ID" value="OFV71938.1"/>
    <property type="molecule type" value="Genomic_DNA"/>
</dbReference>
<dbReference type="OrthoDB" id="9800390at2"/>
<dbReference type="SUPFAM" id="SSF75138">
    <property type="entry name" value="HprK N-terminal domain-like"/>
    <property type="match status" value="1"/>
</dbReference>
<dbReference type="STRING" id="52694.ACWI_06880"/>
<proteinExistence type="predicted"/>
<dbReference type="RefSeq" id="WP_070370034.1">
    <property type="nucleotide sequence ID" value="NZ_CP097897.1"/>
</dbReference>
<gene>
    <name evidence="1" type="ORF">ACWI_06880</name>
</gene>
<evidence type="ECO:0000313" key="2">
    <source>
        <dbReference type="Proteomes" id="UP000176244"/>
    </source>
</evidence>
<dbReference type="Gene3D" id="3.40.1390.20">
    <property type="entry name" value="HprK N-terminal domain-like"/>
    <property type="match status" value="1"/>
</dbReference>
<dbReference type="InterPro" id="IPR028979">
    <property type="entry name" value="Ser_kin/Pase_Hpr-like_N_sf"/>
</dbReference>
<organism evidence="1 2">
    <name type="scientific">Acetobacterium wieringae</name>
    <dbReference type="NCBI Taxonomy" id="52694"/>
    <lineage>
        <taxon>Bacteria</taxon>
        <taxon>Bacillati</taxon>
        <taxon>Bacillota</taxon>
        <taxon>Clostridia</taxon>
        <taxon>Eubacteriales</taxon>
        <taxon>Eubacteriaceae</taxon>
        <taxon>Acetobacterium</taxon>
    </lineage>
</organism>
<reference evidence="1 2" key="1">
    <citation type="submission" date="2015-09" db="EMBL/GenBank/DDBJ databases">
        <title>Genome sequence of Acetobacterium wieringae DSM 1911.</title>
        <authorList>
            <person name="Poehlein A."/>
            <person name="Bengelsdorf F.R."/>
            <person name="Schiel-Bengelsdorf B."/>
            <person name="Duerre P."/>
            <person name="Daniel R."/>
        </authorList>
    </citation>
    <scope>NUCLEOTIDE SEQUENCE [LARGE SCALE GENOMIC DNA]</scope>
    <source>
        <strain evidence="1 2">DSM 1911</strain>
    </source>
</reference>
<dbReference type="AlphaFoldDB" id="A0A1F2PKQ0"/>
<evidence type="ECO:0000313" key="1">
    <source>
        <dbReference type="EMBL" id="OFV71938.1"/>
    </source>
</evidence>
<accession>A0A1F2PKQ0</accession>
<name>A0A1F2PKQ0_9FIRM</name>
<sequence>MKLSQVRDLLDAVVLSGESHLEEEVHSGFGCDLMSDVLCFAREDAILLTGLVNKQVLNTADMANMNSIIFVRDKMPSQEMIDMARERNLLVMSTKYILFESCGILYTNGLKGAHLR</sequence>
<protein>
    <submittedName>
        <fullName evidence="1">DRTGG domain protein</fullName>
    </submittedName>
</protein>